<evidence type="ECO:0000256" key="5">
    <source>
        <dbReference type="ARBA" id="ARBA00022664"/>
    </source>
</evidence>
<evidence type="ECO:0000256" key="15">
    <source>
        <dbReference type="RuleBase" id="RU367101"/>
    </source>
</evidence>
<sequence length="507" mass="52821">MFCCMSNCVPHEPVVSRLSGCLYERSLIEQYVADHGRCPVTGEPLRKEDLITVRPTVLKPAAAAAASAGGGGALSPGSETVPGLLAKLHSQWGAIMLEQFSLRQQLAQTQQELAQALHQYESACRVIATFIKDRDAAGGEGVQALRDENENNGGNSAGTSLPDAALRDLGEYDALQRVKRKTRVASPSLASAQNVRDFVEDGFIEVGKSVWAVALSTDNTVFAGVDDATVAQYDVANGRVCATGLGHERAVRHVVPYNAGGALRVVSASDDATLRVWSCEVDSLLCQGVVRQHNGGVVGLGGVMAGHLLLSASAARIGLADIGRMESVASTTAAAEELAAFTCLGVHPYGSLAALGVDGAGLCIWNTRQMCVDTLVAPHGEGNVCSVAFSADCFTVATGLRGGKALLWDLRKMSGPLHAVAPLSAAPATASSARCSDLPVVSFDSSGKYLAVAGSDIRLFDWDNAVLQGLATLSSYPQPVTGVCWGMDARSLISCSTDGTVKLYGTV</sequence>
<dbReference type="CDD" id="cd16656">
    <property type="entry name" value="RING-Ubox_PRP19"/>
    <property type="match status" value="1"/>
</dbReference>
<keyword evidence="11 15" id="KW-0508">mRNA splicing</keyword>
<keyword evidence="8" id="KW-0677">Repeat</keyword>
<dbReference type="Gene3D" id="2.130.10.10">
    <property type="entry name" value="YVTN repeat-like/Quinoprotein amine dehydrogenase"/>
    <property type="match status" value="1"/>
</dbReference>
<dbReference type="SUPFAM" id="SSF50978">
    <property type="entry name" value="WD40 repeat-like"/>
    <property type="match status" value="1"/>
</dbReference>
<evidence type="ECO:0000256" key="11">
    <source>
        <dbReference type="ARBA" id="ARBA00023187"/>
    </source>
</evidence>
<dbReference type="SUPFAM" id="SSF57850">
    <property type="entry name" value="RING/U-box"/>
    <property type="match status" value="1"/>
</dbReference>
<comment type="caution">
    <text evidence="17">The sequence shown here is derived from an EMBL/GenBank/DDBJ whole genome shotgun (WGS) entry which is preliminary data.</text>
</comment>
<dbReference type="InterPro" id="IPR003613">
    <property type="entry name" value="Ubox_domain"/>
</dbReference>
<keyword evidence="5 15" id="KW-0507">mRNA processing</keyword>
<keyword evidence="4 14" id="KW-0853">WD repeat</keyword>
<dbReference type="GO" id="GO:0070534">
    <property type="term" value="P:protein K63-linked ubiquitination"/>
    <property type="evidence" value="ECO:0007669"/>
    <property type="project" value="UniProtKB-UniRule"/>
</dbReference>
<dbReference type="UniPathway" id="UPA00143"/>
<comment type="function">
    <text evidence="15">Ubiquitin-protein ligase which is mainly involved pre-mRNA splicing and DNA repair. Required for pre-mRNA splicing as component of the spliceosome.</text>
</comment>
<dbReference type="InterPro" id="IPR015943">
    <property type="entry name" value="WD40/YVTN_repeat-like_dom_sf"/>
</dbReference>
<proteinExistence type="inferred from homology"/>
<dbReference type="PROSITE" id="PS50294">
    <property type="entry name" value="WD_REPEATS_REGION"/>
    <property type="match status" value="1"/>
</dbReference>
<dbReference type="SMART" id="SM00504">
    <property type="entry name" value="Ubox"/>
    <property type="match status" value="1"/>
</dbReference>
<evidence type="ECO:0000256" key="9">
    <source>
        <dbReference type="ARBA" id="ARBA00022763"/>
    </source>
</evidence>
<dbReference type="VEuPathDB" id="TriTrypDB:TRSC58_02146"/>
<accession>A0A061J725</accession>
<dbReference type="SMART" id="SM00320">
    <property type="entry name" value="WD40"/>
    <property type="match status" value="6"/>
</dbReference>
<dbReference type="PANTHER" id="PTHR43995">
    <property type="entry name" value="PRE-MRNA-PROCESSING FACTOR 19"/>
    <property type="match status" value="1"/>
</dbReference>
<dbReference type="GO" id="GO:0000974">
    <property type="term" value="C:Prp19 complex"/>
    <property type="evidence" value="ECO:0007669"/>
    <property type="project" value="UniProtKB-UniRule"/>
</dbReference>
<evidence type="ECO:0000256" key="12">
    <source>
        <dbReference type="ARBA" id="ARBA00023204"/>
    </source>
</evidence>
<evidence type="ECO:0000256" key="4">
    <source>
        <dbReference type="ARBA" id="ARBA00022574"/>
    </source>
</evidence>
<dbReference type="InterPro" id="IPR036322">
    <property type="entry name" value="WD40_repeat_dom_sf"/>
</dbReference>
<keyword evidence="10 15" id="KW-0833">Ubl conjugation pathway</keyword>
<dbReference type="GO" id="GO:0071006">
    <property type="term" value="C:U2-type catalytic step 1 spliceosome"/>
    <property type="evidence" value="ECO:0007669"/>
    <property type="project" value="TreeGrafter"/>
</dbReference>
<feature type="repeat" description="WD" evidence="14">
    <location>
        <begin position="473"/>
        <end position="507"/>
    </location>
</feature>
<evidence type="ECO:0000256" key="6">
    <source>
        <dbReference type="ARBA" id="ARBA00022679"/>
    </source>
</evidence>
<comment type="subunit">
    <text evidence="15">Homotetramer.</text>
</comment>
<keyword evidence="18" id="KW-1185">Reference proteome</keyword>
<name>A0A061J725_TRYRA</name>
<dbReference type="GO" id="GO:0005737">
    <property type="term" value="C:cytoplasm"/>
    <property type="evidence" value="ECO:0007669"/>
    <property type="project" value="TreeGrafter"/>
</dbReference>
<dbReference type="FunFam" id="3.30.40.10:FF:000027">
    <property type="entry name" value="Pre-mRNA-processing factor 19, putative"/>
    <property type="match status" value="1"/>
</dbReference>
<evidence type="ECO:0000256" key="13">
    <source>
        <dbReference type="ARBA" id="ARBA00023242"/>
    </source>
</evidence>
<evidence type="ECO:0000256" key="2">
    <source>
        <dbReference type="ARBA" id="ARBA00004906"/>
    </source>
</evidence>
<dbReference type="Gene3D" id="3.30.40.10">
    <property type="entry name" value="Zinc/RING finger domain, C3HC4 (zinc finger)"/>
    <property type="match status" value="1"/>
</dbReference>
<dbReference type="AlphaFoldDB" id="A0A061J725"/>
<dbReference type="Pfam" id="PF00400">
    <property type="entry name" value="WD40"/>
    <property type="match status" value="3"/>
</dbReference>
<evidence type="ECO:0000313" key="18">
    <source>
        <dbReference type="Proteomes" id="UP000031737"/>
    </source>
</evidence>
<dbReference type="InterPro" id="IPR055340">
    <property type="entry name" value="RING-Ubox_PRP19"/>
</dbReference>
<dbReference type="InterPro" id="IPR001680">
    <property type="entry name" value="WD40_rpt"/>
</dbReference>
<gene>
    <name evidence="17" type="ORF">TRSC58_02146</name>
</gene>
<dbReference type="OrthoDB" id="687049at2759"/>
<dbReference type="GO" id="GO:0061630">
    <property type="term" value="F:ubiquitin protein ligase activity"/>
    <property type="evidence" value="ECO:0007669"/>
    <property type="project" value="UniProtKB-UniRule"/>
</dbReference>
<dbReference type="InterPro" id="IPR013083">
    <property type="entry name" value="Znf_RING/FYVE/PHD"/>
</dbReference>
<evidence type="ECO:0000313" key="17">
    <source>
        <dbReference type="EMBL" id="ESL10125.1"/>
    </source>
</evidence>
<dbReference type="EC" id="2.3.2.27" evidence="15"/>
<dbReference type="Proteomes" id="UP000031737">
    <property type="component" value="Unassembled WGS sequence"/>
</dbReference>
<comment type="similarity">
    <text evidence="3 15">Belongs to the WD repeat PRP19 family.</text>
</comment>
<reference evidence="17 18" key="1">
    <citation type="submission" date="2013-07" db="EMBL/GenBank/DDBJ databases">
        <authorList>
            <person name="Stoco P.H."/>
            <person name="Wagner G."/>
            <person name="Gerber A."/>
            <person name="Zaha A."/>
            <person name="Thompson C."/>
            <person name="Bartholomeu D.C."/>
            <person name="Luckemeyer D.D."/>
            <person name="Bahia D."/>
            <person name="Loreto E."/>
            <person name="Prestes E.B."/>
            <person name="Lima F.M."/>
            <person name="Rodrigues-Luiz G."/>
            <person name="Vallejo G.A."/>
            <person name="Filho J.F."/>
            <person name="Monteiro K.M."/>
            <person name="Tyler K.M."/>
            <person name="de Almeida L.G."/>
            <person name="Ortiz M.F."/>
            <person name="Siervo M.A."/>
            <person name="de Moraes M.H."/>
            <person name="Cunha O.L."/>
            <person name="Mendonca-Neto R."/>
            <person name="Silva R."/>
            <person name="Teixeira S.M."/>
            <person name="Murta S.M."/>
            <person name="Sincero T.C."/>
            <person name="Mendes T.A."/>
            <person name="Urmenyi T.P."/>
            <person name="Silva V.G."/>
            <person name="da Rocha W.D."/>
            <person name="Andersson B."/>
            <person name="Romanha A.J."/>
            <person name="Steindel M."/>
            <person name="de Vasconcelos A.T."/>
            <person name="Grisard E.C."/>
        </authorList>
    </citation>
    <scope>NUCLEOTIDE SEQUENCE [LARGE SCALE GENOMIC DNA]</scope>
    <source>
        <strain evidence="17 18">SC58</strain>
    </source>
</reference>
<comment type="pathway">
    <text evidence="2 15">Protein modification; protein ubiquitination.</text>
</comment>
<dbReference type="GO" id="GO:0006281">
    <property type="term" value="P:DNA repair"/>
    <property type="evidence" value="ECO:0007669"/>
    <property type="project" value="UniProtKB-KW"/>
</dbReference>
<keyword evidence="12 15" id="KW-0234">DNA repair</keyword>
<dbReference type="InterPro" id="IPR038959">
    <property type="entry name" value="Prp19"/>
</dbReference>
<dbReference type="EMBL" id="AUPL01002146">
    <property type="protein sequence ID" value="ESL10125.1"/>
    <property type="molecule type" value="Genomic_DNA"/>
</dbReference>
<evidence type="ECO:0000256" key="1">
    <source>
        <dbReference type="ARBA" id="ARBA00004123"/>
    </source>
</evidence>
<evidence type="ECO:0000256" key="14">
    <source>
        <dbReference type="PROSITE-ProRule" id="PRU00221"/>
    </source>
</evidence>
<dbReference type="PROSITE" id="PS50082">
    <property type="entry name" value="WD_REPEATS_2"/>
    <property type="match status" value="1"/>
</dbReference>
<evidence type="ECO:0000256" key="3">
    <source>
        <dbReference type="ARBA" id="ARBA00006388"/>
    </source>
</evidence>
<comment type="subcellular location">
    <subcellularLocation>
        <location evidence="1 15">Nucleus</location>
    </subcellularLocation>
</comment>
<keyword evidence="7 15" id="KW-0747">Spliceosome</keyword>
<organism evidence="17 18">
    <name type="scientific">Trypanosoma rangeli SC58</name>
    <dbReference type="NCBI Taxonomy" id="429131"/>
    <lineage>
        <taxon>Eukaryota</taxon>
        <taxon>Discoba</taxon>
        <taxon>Euglenozoa</taxon>
        <taxon>Kinetoplastea</taxon>
        <taxon>Metakinetoplastina</taxon>
        <taxon>Trypanosomatida</taxon>
        <taxon>Trypanosomatidae</taxon>
        <taxon>Trypanosoma</taxon>
        <taxon>Herpetosoma</taxon>
    </lineage>
</organism>
<dbReference type="GO" id="GO:0000398">
    <property type="term" value="P:mRNA splicing, via spliceosome"/>
    <property type="evidence" value="ECO:0007669"/>
    <property type="project" value="InterPro"/>
</dbReference>
<evidence type="ECO:0000256" key="8">
    <source>
        <dbReference type="ARBA" id="ARBA00022737"/>
    </source>
</evidence>
<dbReference type="InterPro" id="IPR013915">
    <property type="entry name" value="Prp19_cc"/>
</dbReference>
<comment type="catalytic activity">
    <reaction evidence="15">
        <text>S-ubiquitinyl-[E2 ubiquitin-conjugating enzyme]-L-cysteine + [acceptor protein]-L-lysine = [E2 ubiquitin-conjugating enzyme]-L-cysteine + N(6)-ubiquitinyl-[acceptor protein]-L-lysine.</text>
        <dbReference type="EC" id="2.3.2.27"/>
    </reaction>
</comment>
<keyword evidence="9 15" id="KW-0227">DNA damage</keyword>
<protein>
    <recommendedName>
        <fullName evidence="15">Pre-mRNA-processing factor 19</fullName>
        <ecNumber evidence="15">2.3.2.27</ecNumber>
    </recommendedName>
</protein>
<feature type="domain" description="U-box" evidence="16">
    <location>
        <begin position="1"/>
        <end position="65"/>
    </location>
</feature>
<evidence type="ECO:0000259" key="16">
    <source>
        <dbReference type="SMART" id="SM00504"/>
    </source>
</evidence>
<keyword evidence="13 15" id="KW-0539">Nucleus</keyword>
<dbReference type="PANTHER" id="PTHR43995:SF1">
    <property type="entry name" value="PRE-MRNA-PROCESSING FACTOR 19"/>
    <property type="match status" value="1"/>
</dbReference>
<keyword evidence="6 15" id="KW-0808">Transferase</keyword>
<dbReference type="Pfam" id="PF08606">
    <property type="entry name" value="Prp19"/>
    <property type="match status" value="1"/>
</dbReference>
<evidence type="ECO:0000256" key="10">
    <source>
        <dbReference type="ARBA" id="ARBA00022786"/>
    </source>
</evidence>
<evidence type="ECO:0000256" key="7">
    <source>
        <dbReference type="ARBA" id="ARBA00022728"/>
    </source>
</evidence>